<keyword evidence="1" id="KW-0472">Membrane</keyword>
<evidence type="ECO:0000259" key="2">
    <source>
        <dbReference type="Pfam" id="PF07510"/>
    </source>
</evidence>
<keyword evidence="1" id="KW-0812">Transmembrane</keyword>
<dbReference type="EMBL" id="BONW01000050">
    <property type="protein sequence ID" value="GIG93047.1"/>
    <property type="molecule type" value="Genomic_DNA"/>
</dbReference>
<keyword evidence="4" id="KW-1185">Reference proteome</keyword>
<keyword evidence="1" id="KW-1133">Transmembrane helix</keyword>
<evidence type="ECO:0000313" key="3">
    <source>
        <dbReference type="EMBL" id="GIG93047.1"/>
    </source>
</evidence>
<comment type="caution">
    <text evidence="3">The sequence shown here is derived from an EMBL/GenBank/DDBJ whole genome shotgun (WGS) entry which is preliminary data.</text>
</comment>
<accession>A0ABQ4EFM4</accession>
<feature type="transmembrane region" description="Helical" evidence="1">
    <location>
        <begin position="57"/>
        <end position="80"/>
    </location>
</feature>
<evidence type="ECO:0000256" key="1">
    <source>
        <dbReference type="SAM" id="Phobius"/>
    </source>
</evidence>
<dbReference type="Proteomes" id="UP000646749">
    <property type="component" value="Unassembled WGS sequence"/>
</dbReference>
<dbReference type="PANTHER" id="PTHR24094:SF15">
    <property type="entry name" value="AMP-DEPENDENT SYNTHETASE_LIGASE DOMAIN-CONTAINING PROTEIN-RELATED"/>
    <property type="match status" value="1"/>
</dbReference>
<protein>
    <recommendedName>
        <fullName evidence="2">GmrSD restriction endonucleases C-terminal domain-containing protein</fullName>
    </recommendedName>
</protein>
<gene>
    <name evidence="3" type="ORF">Pen02_79830</name>
</gene>
<organism evidence="3 4">
    <name type="scientific">Plantactinospora endophytica</name>
    <dbReference type="NCBI Taxonomy" id="673535"/>
    <lineage>
        <taxon>Bacteria</taxon>
        <taxon>Bacillati</taxon>
        <taxon>Actinomycetota</taxon>
        <taxon>Actinomycetes</taxon>
        <taxon>Micromonosporales</taxon>
        <taxon>Micromonosporaceae</taxon>
        <taxon>Plantactinospora</taxon>
    </lineage>
</organism>
<dbReference type="PANTHER" id="PTHR24094">
    <property type="entry name" value="SECRETED PROTEIN"/>
    <property type="match status" value="1"/>
</dbReference>
<sequence>MFARLSERVITPKPAVIRYLPNPVLRWLHDCHSRVAARDHNLPPHPREVPMRRRIRLVLATTVATAAVATTTLVAAPAGATPPGIPSKATAQSNLNALTVAAESGSGYNRDLFPHWITISGACNTRETVLRRDGSGVGVDSSCYPTSGSWYSPYDGATWTNPADVDIDHIVPLAEAWRSGANSWTTSRRQSFANDLNGPQLIAVTDNVNQSKGDQDPSTWQPSRTAYRCTYAKMWIRTKYNWSLRLQSAEKSALQTMLNTCTS</sequence>
<evidence type="ECO:0000313" key="4">
    <source>
        <dbReference type="Proteomes" id="UP000646749"/>
    </source>
</evidence>
<reference evidence="3 4" key="1">
    <citation type="submission" date="2021-01" db="EMBL/GenBank/DDBJ databases">
        <title>Whole genome shotgun sequence of Plantactinospora endophytica NBRC 110450.</title>
        <authorList>
            <person name="Komaki H."/>
            <person name="Tamura T."/>
        </authorList>
    </citation>
    <scope>NUCLEOTIDE SEQUENCE [LARGE SCALE GENOMIC DNA]</scope>
    <source>
        <strain evidence="3 4">NBRC 110450</strain>
    </source>
</reference>
<dbReference type="InterPro" id="IPR011089">
    <property type="entry name" value="GmrSD_C"/>
</dbReference>
<dbReference type="Pfam" id="PF07510">
    <property type="entry name" value="GmrSD_C"/>
    <property type="match status" value="1"/>
</dbReference>
<name>A0ABQ4EFM4_9ACTN</name>
<feature type="domain" description="GmrSD restriction endonucleases C-terminal" evidence="2">
    <location>
        <begin position="160"/>
        <end position="254"/>
    </location>
</feature>
<proteinExistence type="predicted"/>